<accession>A0A6C0CPN2</accession>
<proteinExistence type="predicted"/>
<reference evidence="1" key="1">
    <citation type="journal article" date="2020" name="Nature">
        <title>Giant virus diversity and host interactions through global metagenomics.</title>
        <authorList>
            <person name="Schulz F."/>
            <person name="Roux S."/>
            <person name="Paez-Espino D."/>
            <person name="Jungbluth S."/>
            <person name="Walsh D.A."/>
            <person name="Denef V.J."/>
            <person name="McMahon K.D."/>
            <person name="Konstantinidis K.T."/>
            <person name="Eloe-Fadrosh E.A."/>
            <person name="Kyrpides N.C."/>
            <person name="Woyke T."/>
        </authorList>
    </citation>
    <scope>NUCLEOTIDE SEQUENCE</scope>
    <source>
        <strain evidence="1">GVMAG-M-3300021473-15</strain>
    </source>
</reference>
<sequence>MKTICVLGAYLKTQLLKRFPCDVYVFFVLSTVLYKNRIAGLRCDFFDTIIDIFICIKSAGQR</sequence>
<organism evidence="1">
    <name type="scientific">viral metagenome</name>
    <dbReference type="NCBI Taxonomy" id="1070528"/>
    <lineage>
        <taxon>unclassified sequences</taxon>
        <taxon>metagenomes</taxon>
        <taxon>organismal metagenomes</taxon>
    </lineage>
</organism>
<name>A0A6C0CPN2_9ZZZZ</name>
<dbReference type="EMBL" id="MN739475">
    <property type="protein sequence ID" value="QHT06796.1"/>
    <property type="molecule type" value="Genomic_DNA"/>
</dbReference>
<evidence type="ECO:0000313" key="1">
    <source>
        <dbReference type="EMBL" id="QHT06796.1"/>
    </source>
</evidence>
<protein>
    <submittedName>
        <fullName evidence="1">Uncharacterized protein</fullName>
    </submittedName>
</protein>
<dbReference type="AlphaFoldDB" id="A0A6C0CPN2"/>